<evidence type="ECO:0000313" key="2">
    <source>
        <dbReference type="EMBL" id="AVN58340.1"/>
    </source>
</evidence>
<feature type="compositionally biased region" description="Polar residues" evidence="1">
    <location>
        <begin position="79"/>
        <end position="88"/>
    </location>
</feature>
<organism evidence="2">
    <name type="scientific">Mycolicibacterium sp. CBMA 213</name>
    <dbReference type="NCBI Taxonomy" id="1968788"/>
    <lineage>
        <taxon>Bacteria</taxon>
        <taxon>Bacillati</taxon>
        <taxon>Actinomycetota</taxon>
        <taxon>Actinomycetes</taxon>
        <taxon>Mycobacteriales</taxon>
        <taxon>Mycobacteriaceae</taxon>
        <taxon>Mycolicibacterium</taxon>
    </lineage>
</organism>
<sequence length="101" mass="10950">MHQLDYGYGVTVYSSSGKPAALVFLTEEAYPSTHSHPDGPLGQVAVEVRSDGTDTEVLPIPLMRFEAVRRALGGDNWPNQFGNRSASEITARLRGTRSSSN</sequence>
<reference evidence="2" key="1">
    <citation type="journal article" date="2018" name="Front. Microbiol.">
        <title>Beyond the Limits: tRNA Array Units in Mycobacterium Genomes.</title>
        <authorList>
            <person name="Morgado S.M."/>
            <person name="Vicente A.C."/>
        </authorList>
    </citation>
    <scope>NUCLEOTIDE SEQUENCE</scope>
    <source>
        <strain evidence="2">CBMA 213</strain>
        <plasmid evidence="2">pCBMA213_1</plasmid>
    </source>
</reference>
<dbReference type="EMBL" id="MF600313">
    <property type="protein sequence ID" value="AVN58340.1"/>
    <property type="molecule type" value="Genomic_DNA"/>
</dbReference>
<proteinExistence type="predicted"/>
<gene>
    <name evidence="2" type="ORF">B5P44_p00045</name>
</gene>
<protein>
    <submittedName>
        <fullName evidence="2">Uncharacterized protein</fullName>
    </submittedName>
</protein>
<dbReference type="AlphaFoldDB" id="A0A343VR16"/>
<evidence type="ECO:0000256" key="1">
    <source>
        <dbReference type="SAM" id="MobiDB-lite"/>
    </source>
</evidence>
<accession>A0A343VR16</accession>
<dbReference type="RefSeq" id="WP_155921812.1">
    <property type="nucleotide sequence ID" value="NZ_MF600313.1"/>
</dbReference>
<feature type="region of interest" description="Disordered" evidence="1">
    <location>
        <begin position="79"/>
        <end position="101"/>
    </location>
</feature>
<keyword evidence="2" id="KW-0614">Plasmid</keyword>
<name>A0A343VR16_9MYCO</name>
<geneLocation type="plasmid" evidence="2">
    <name>pCBMA213_1</name>
</geneLocation>